<gene>
    <name evidence="2" type="ORF">L2737_14850</name>
</gene>
<dbReference type="EMBL" id="JAKIKU010000008">
    <property type="protein sequence ID" value="MCL1046589.1"/>
    <property type="molecule type" value="Genomic_DNA"/>
</dbReference>
<feature type="transmembrane region" description="Helical" evidence="1">
    <location>
        <begin position="36"/>
        <end position="61"/>
    </location>
</feature>
<dbReference type="Proteomes" id="UP001202134">
    <property type="component" value="Unassembled WGS sequence"/>
</dbReference>
<keyword evidence="1" id="KW-0472">Membrane</keyword>
<organism evidence="2 3">
    <name type="scientific">Shewanella electrodiphila</name>
    <dbReference type="NCBI Taxonomy" id="934143"/>
    <lineage>
        <taxon>Bacteria</taxon>
        <taxon>Pseudomonadati</taxon>
        <taxon>Pseudomonadota</taxon>
        <taxon>Gammaproteobacteria</taxon>
        <taxon>Alteromonadales</taxon>
        <taxon>Shewanellaceae</taxon>
        <taxon>Shewanella</taxon>
    </lineage>
</organism>
<protein>
    <submittedName>
        <fullName evidence="2">Uncharacterized protein</fullName>
    </submittedName>
</protein>
<name>A0ABT0KSL0_9GAMM</name>
<dbReference type="RefSeq" id="WP_102527822.1">
    <property type="nucleotide sequence ID" value="NZ_JAKIKU010000008.1"/>
</dbReference>
<keyword evidence="3" id="KW-1185">Reference proteome</keyword>
<sequence>MSKIFKMMHMLGLLSVGIGASLYLFTDFANEVSGMLLVASLIGVGLLIMAPYPVALVFDWAQKQNGDNASK</sequence>
<evidence type="ECO:0000313" key="3">
    <source>
        <dbReference type="Proteomes" id="UP001202134"/>
    </source>
</evidence>
<reference evidence="2 3" key="1">
    <citation type="submission" date="2022-01" db="EMBL/GenBank/DDBJ databases">
        <title>Whole genome-based taxonomy of the Shewanellaceae.</title>
        <authorList>
            <person name="Martin-Rodriguez A.J."/>
        </authorList>
    </citation>
    <scope>NUCLEOTIDE SEQUENCE [LARGE SCALE GENOMIC DNA]</scope>
    <source>
        <strain evidence="2 3">DSM 24955</strain>
    </source>
</reference>
<evidence type="ECO:0000313" key="2">
    <source>
        <dbReference type="EMBL" id="MCL1046589.1"/>
    </source>
</evidence>
<evidence type="ECO:0000256" key="1">
    <source>
        <dbReference type="SAM" id="Phobius"/>
    </source>
</evidence>
<keyword evidence="1" id="KW-1133">Transmembrane helix</keyword>
<proteinExistence type="predicted"/>
<comment type="caution">
    <text evidence="2">The sequence shown here is derived from an EMBL/GenBank/DDBJ whole genome shotgun (WGS) entry which is preliminary data.</text>
</comment>
<keyword evidence="1" id="KW-0812">Transmembrane</keyword>
<accession>A0ABT0KSL0</accession>